<dbReference type="Proteomes" id="UP000472275">
    <property type="component" value="Chromosome 11"/>
</dbReference>
<name>A0A663DUB8_AQUCH</name>
<evidence type="ECO:0000313" key="1">
    <source>
        <dbReference type="Ensembl" id="ENSACCP00020003336.1"/>
    </source>
</evidence>
<dbReference type="AlphaFoldDB" id="A0A663DUB8"/>
<organism evidence="1 2">
    <name type="scientific">Aquila chrysaetos chrysaetos</name>
    <dbReference type="NCBI Taxonomy" id="223781"/>
    <lineage>
        <taxon>Eukaryota</taxon>
        <taxon>Metazoa</taxon>
        <taxon>Chordata</taxon>
        <taxon>Craniata</taxon>
        <taxon>Vertebrata</taxon>
        <taxon>Euteleostomi</taxon>
        <taxon>Archelosauria</taxon>
        <taxon>Archosauria</taxon>
        <taxon>Dinosauria</taxon>
        <taxon>Saurischia</taxon>
        <taxon>Theropoda</taxon>
        <taxon>Coelurosauria</taxon>
        <taxon>Aves</taxon>
        <taxon>Neognathae</taxon>
        <taxon>Neoaves</taxon>
        <taxon>Telluraves</taxon>
        <taxon>Accipitrimorphae</taxon>
        <taxon>Accipitriformes</taxon>
        <taxon>Accipitridae</taxon>
        <taxon>Accipitrinae</taxon>
        <taxon>Aquila</taxon>
    </lineage>
</organism>
<accession>A0A663DUB8</accession>
<keyword evidence="2" id="KW-1185">Reference proteome</keyword>
<protein>
    <submittedName>
        <fullName evidence="1">Uncharacterized protein</fullName>
    </submittedName>
</protein>
<sequence length="125" mass="14011">MAVAPLRVLACGDVEGRLEALFGRVRAIQGKSGRFDVRPRGAGGVSIAQGPRKVRKVVSLWMLVIMLFHDLLRCLIAVCFGIQKLQLHAVMLKQLNSSRKTPRRRERWVCFKTNLIFVTLLDLGA</sequence>
<reference evidence="1" key="1">
    <citation type="submission" date="2025-08" db="UniProtKB">
        <authorList>
            <consortium name="Ensembl"/>
        </authorList>
    </citation>
    <scope>IDENTIFICATION</scope>
</reference>
<dbReference type="InParanoid" id="A0A663DUB8"/>
<proteinExistence type="predicted"/>
<reference evidence="1" key="2">
    <citation type="submission" date="2025-09" db="UniProtKB">
        <authorList>
            <consortium name="Ensembl"/>
        </authorList>
    </citation>
    <scope>IDENTIFICATION</scope>
</reference>
<evidence type="ECO:0000313" key="2">
    <source>
        <dbReference type="Proteomes" id="UP000472275"/>
    </source>
</evidence>
<dbReference type="Ensembl" id="ENSACCT00020003462.1">
    <property type="protein sequence ID" value="ENSACCP00020003336.1"/>
    <property type="gene ID" value="ENSACCG00020002282.1"/>
</dbReference>